<dbReference type="Proteomes" id="UP000318380">
    <property type="component" value="Unassembled WGS sequence"/>
</dbReference>
<accession>A0A561BJL7</accession>
<sequence>MASRWMGAVALAAVLLVAGCNDTVENRGDQAPPSSTEPISSVTVSGEAERVTDVAAYAISDEQAREILRKCSRSGGIPGNSEDCAAVVEDATRDEPPVAPRNCSSTCLWVGLIAKDQRVFSKIAPNSPVCSGEESQICDVVVFSPRVAPPLPPTTTNGTTSTEPTSPPTSEPTSPSTSTDEPPSPSEQPSPEPEPPSTS</sequence>
<protein>
    <submittedName>
        <fullName evidence="2">Uncharacterized protein</fullName>
    </submittedName>
</protein>
<evidence type="ECO:0000313" key="2">
    <source>
        <dbReference type="EMBL" id="TWD79066.1"/>
    </source>
</evidence>
<evidence type="ECO:0000256" key="1">
    <source>
        <dbReference type="SAM" id="MobiDB-lite"/>
    </source>
</evidence>
<feature type="compositionally biased region" description="Pro residues" evidence="1">
    <location>
        <begin position="182"/>
        <end position="199"/>
    </location>
</feature>
<keyword evidence="3" id="KW-1185">Reference proteome</keyword>
<reference evidence="2 3" key="1">
    <citation type="submission" date="2019-06" db="EMBL/GenBank/DDBJ databases">
        <title>Sequencing the genomes of 1000 actinobacteria strains.</title>
        <authorList>
            <person name="Klenk H.-P."/>
        </authorList>
    </citation>
    <scope>NUCLEOTIDE SEQUENCE [LARGE SCALE GENOMIC DNA]</scope>
    <source>
        <strain evidence="2 3">DSM 24683</strain>
    </source>
</reference>
<proteinExistence type="predicted"/>
<feature type="compositionally biased region" description="Low complexity" evidence="1">
    <location>
        <begin position="154"/>
        <end position="164"/>
    </location>
</feature>
<dbReference type="PROSITE" id="PS51257">
    <property type="entry name" value="PROKAR_LIPOPROTEIN"/>
    <property type="match status" value="1"/>
</dbReference>
<name>A0A561BJL7_9ACTN</name>
<feature type="compositionally biased region" description="Low complexity" evidence="1">
    <location>
        <begin position="171"/>
        <end position="181"/>
    </location>
</feature>
<gene>
    <name evidence="2" type="ORF">FB561_0116</name>
</gene>
<feature type="region of interest" description="Disordered" evidence="1">
    <location>
        <begin position="149"/>
        <end position="199"/>
    </location>
</feature>
<dbReference type="EMBL" id="VIVK01000001">
    <property type="protein sequence ID" value="TWD79066.1"/>
    <property type="molecule type" value="Genomic_DNA"/>
</dbReference>
<evidence type="ECO:0000313" key="3">
    <source>
        <dbReference type="Proteomes" id="UP000318380"/>
    </source>
</evidence>
<comment type="caution">
    <text evidence="2">The sequence shown here is derived from an EMBL/GenBank/DDBJ whole genome shotgun (WGS) entry which is preliminary data.</text>
</comment>
<organism evidence="2 3">
    <name type="scientific">Kribbella amoyensis</name>
    <dbReference type="NCBI Taxonomy" id="996641"/>
    <lineage>
        <taxon>Bacteria</taxon>
        <taxon>Bacillati</taxon>
        <taxon>Actinomycetota</taxon>
        <taxon>Actinomycetes</taxon>
        <taxon>Propionibacteriales</taxon>
        <taxon>Kribbellaceae</taxon>
        <taxon>Kribbella</taxon>
    </lineage>
</organism>
<dbReference type="AlphaFoldDB" id="A0A561BJL7"/>